<dbReference type="SUPFAM" id="SSF55729">
    <property type="entry name" value="Acyl-CoA N-acyltransferases (Nat)"/>
    <property type="match status" value="1"/>
</dbReference>
<organism evidence="4 5">
    <name type="scientific">Fulvitalea axinellae</name>
    <dbReference type="NCBI Taxonomy" id="1182444"/>
    <lineage>
        <taxon>Bacteria</taxon>
        <taxon>Pseudomonadati</taxon>
        <taxon>Bacteroidota</taxon>
        <taxon>Cytophagia</taxon>
        <taxon>Cytophagales</taxon>
        <taxon>Persicobacteraceae</taxon>
        <taxon>Fulvitalea</taxon>
    </lineage>
</organism>
<evidence type="ECO:0000256" key="1">
    <source>
        <dbReference type="ARBA" id="ARBA00022679"/>
    </source>
</evidence>
<keyword evidence="1" id="KW-0808">Transferase</keyword>
<proteinExistence type="predicted"/>
<dbReference type="InterPro" id="IPR000182">
    <property type="entry name" value="GNAT_dom"/>
</dbReference>
<dbReference type="PANTHER" id="PTHR43420">
    <property type="entry name" value="ACETYLTRANSFERASE"/>
    <property type="match status" value="1"/>
</dbReference>
<protein>
    <recommendedName>
        <fullName evidence="3">N-acetyltransferase domain-containing protein</fullName>
    </recommendedName>
</protein>
<name>A0AAU9CPG3_9BACT</name>
<dbReference type="InterPro" id="IPR050680">
    <property type="entry name" value="YpeA/RimI_acetyltransf"/>
</dbReference>
<evidence type="ECO:0000313" key="5">
    <source>
        <dbReference type="Proteomes" id="UP001348817"/>
    </source>
</evidence>
<evidence type="ECO:0000256" key="2">
    <source>
        <dbReference type="ARBA" id="ARBA00023315"/>
    </source>
</evidence>
<dbReference type="InterPro" id="IPR016181">
    <property type="entry name" value="Acyl_CoA_acyltransferase"/>
</dbReference>
<evidence type="ECO:0000313" key="4">
    <source>
        <dbReference type="EMBL" id="BDD11270.1"/>
    </source>
</evidence>
<feature type="domain" description="N-acetyltransferase" evidence="3">
    <location>
        <begin position="2"/>
        <end position="153"/>
    </location>
</feature>
<dbReference type="Gene3D" id="3.40.630.30">
    <property type="match status" value="1"/>
</dbReference>
<keyword evidence="5" id="KW-1185">Reference proteome</keyword>
<dbReference type="PROSITE" id="PS51186">
    <property type="entry name" value="GNAT"/>
    <property type="match status" value="1"/>
</dbReference>
<reference evidence="4 5" key="1">
    <citation type="submission" date="2021-12" db="EMBL/GenBank/DDBJ databases">
        <title>Genome sequencing of bacteria with rrn-lacking chromosome and rrn-plasmid.</title>
        <authorList>
            <person name="Anda M."/>
            <person name="Iwasaki W."/>
        </authorList>
    </citation>
    <scope>NUCLEOTIDE SEQUENCE [LARGE SCALE GENOMIC DNA]</scope>
    <source>
        <strain evidence="4 5">DSM 100852</strain>
    </source>
</reference>
<gene>
    <name evidence="4" type="ORF">FUAX_37020</name>
</gene>
<dbReference type="Pfam" id="PF00583">
    <property type="entry name" value="Acetyltransf_1"/>
    <property type="match status" value="1"/>
</dbReference>
<sequence length="245" mass="27637">MTTVRNLYGIDHDSLVDCFLKAFDGYFVKMPTDPGYYKERWRKANVRLETSYGLFDGNRLVGFSLHGTGGKPGDLTAYNVGSGVLPEYRGKGALRKIYSHAVSDLRKQGCSRIILEVIQENTAALKSYEKTGFSISKELLCFSGKISLPQDSDIIIKEYSDSEIGWDSLPNQKFLAWNFGSDTIKRGGYRYFQIFADDQARAYLSLIKNSTISLNLICWTKSRKAGLCCSKAFRKWRKEALGPLI</sequence>
<dbReference type="KEGG" id="fax:FUAX_37020"/>
<keyword evidence="2" id="KW-0012">Acyltransferase</keyword>
<dbReference type="AlphaFoldDB" id="A0AAU9CPG3"/>
<dbReference type="Proteomes" id="UP001348817">
    <property type="component" value="Chromosome"/>
</dbReference>
<dbReference type="RefSeq" id="WP_338392774.1">
    <property type="nucleotide sequence ID" value="NZ_AP025314.1"/>
</dbReference>
<dbReference type="EMBL" id="AP025314">
    <property type="protein sequence ID" value="BDD11270.1"/>
    <property type="molecule type" value="Genomic_DNA"/>
</dbReference>
<dbReference type="CDD" id="cd04301">
    <property type="entry name" value="NAT_SF"/>
    <property type="match status" value="1"/>
</dbReference>
<accession>A0AAU9CPG3</accession>
<dbReference type="GO" id="GO:0016747">
    <property type="term" value="F:acyltransferase activity, transferring groups other than amino-acyl groups"/>
    <property type="evidence" value="ECO:0007669"/>
    <property type="project" value="InterPro"/>
</dbReference>
<evidence type="ECO:0000259" key="3">
    <source>
        <dbReference type="PROSITE" id="PS51186"/>
    </source>
</evidence>